<dbReference type="Proteomes" id="UP001157418">
    <property type="component" value="Unassembled WGS sequence"/>
</dbReference>
<keyword evidence="3" id="KW-1185">Reference proteome</keyword>
<accession>A0AAU9PCY6</accession>
<organism evidence="2 3">
    <name type="scientific">Lactuca virosa</name>
    <dbReference type="NCBI Taxonomy" id="75947"/>
    <lineage>
        <taxon>Eukaryota</taxon>
        <taxon>Viridiplantae</taxon>
        <taxon>Streptophyta</taxon>
        <taxon>Embryophyta</taxon>
        <taxon>Tracheophyta</taxon>
        <taxon>Spermatophyta</taxon>
        <taxon>Magnoliopsida</taxon>
        <taxon>eudicotyledons</taxon>
        <taxon>Gunneridae</taxon>
        <taxon>Pentapetalae</taxon>
        <taxon>asterids</taxon>
        <taxon>campanulids</taxon>
        <taxon>Asterales</taxon>
        <taxon>Asteraceae</taxon>
        <taxon>Cichorioideae</taxon>
        <taxon>Cichorieae</taxon>
        <taxon>Lactucinae</taxon>
        <taxon>Lactuca</taxon>
    </lineage>
</organism>
<protein>
    <submittedName>
        <fullName evidence="2">Uncharacterized protein</fullName>
    </submittedName>
</protein>
<comment type="caution">
    <text evidence="2">The sequence shown here is derived from an EMBL/GenBank/DDBJ whole genome shotgun (WGS) entry which is preliminary data.</text>
</comment>
<dbReference type="EMBL" id="CAKMRJ010005634">
    <property type="protein sequence ID" value="CAH1448076.1"/>
    <property type="molecule type" value="Genomic_DNA"/>
</dbReference>
<evidence type="ECO:0000313" key="2">
    <source>
        <dbReference type="EMBL" id="CAH1448076.1"/>
    </source>
</evidence>
<name>A0AAU9PCY6_9ASTR</name>
<evidence type="ECO:0000313" key="3">
    <source>
        <dbReference type="Proteomes" id="UP001157418"/>
    </source>
</evidence>
<dbReference type="PANTHER" id="PTHR33411">
    <property type="entry name" value="OS08G0392500 PROTEIN"/>
    <property type="match status" value="1"/>
</dbReference>
<reference evidence="2 3" key="1">
    <citation type="submission" date="2022-01" db="EMBL/GenBank/DDBJ databases">
        <authorList>
            <person name="Xiong W."/>
            <person name="Schranz E."/>
        </authorList>
    </citation>
    <scope>NUCLEOTIDE SEQUENCE [LARGE SCALE GENOMIC DNA]</scope>
</reference>
<evidence type="ECO:0000256" key="1">
    <source>
        <dbReference type="SAM" id="MobiDB-lite"/>
    </source>
</evidence>
<feature type="region of interest" description="Disordered" evidence="1">
    <location>
        <begin position="71"/>
        <end position="91"/>
    </location>
</feature>
<feature type="compositionally biased region" description="Polar residues" evidence="1">
    <location>
        <begin position="78"/>
        <end position="88"/>
    </location>
</feature>
<dbReference type="AlphaFoldDB" id="A0AAU9PCY6"/>
<gene>
    <name evidence="2" type="ORF">LVIROSA_LOCUS33642</name>
</gene>
<dbReference type="PANTHER" id="PTHR33411:SF33">
    <property type="entry name" value="TRANSPOSASE, PTTA_EN_SPM, PLANT-RELATED"/>
    <property type="match status" value="1"/>
</dbReference>
<sequence>MIMVSLRRKEFYVGDGMMRYLQNSYALLYLQNSYASKNTISRYLIVRLIDYLLKQNPTPNTGDFRPCCNTSDDDSRPIPTSSTISGLPSSRRCRTPPLALSQTTTTFAAPHPHRRHLQVNELRQKVSNMKQAIDEKQSQMDLQMKQMRNEMELQVQRQLAAFMKQINSSGNPPSSS</sequence>
<proteinExistence type="predicted"/>